<gene>
    <name evidence="12" type="primary">dacD</name>
    <name evidence="11" type="ORF">HHJ67_09615</name>
    <name evidence="12" type="ORF">NCTC11820_00016</name>
</gene>
<feature type="active site" description="Acyl-ester intermediate" evidence="7">
    <location>
        <position position="80"/>
    </location>
</feature>
<evidence type="ECO:0000259" key="10">
    <source>
        <dbReference type="Pfam" id="PF00768"/>
    </source>
</evidence>
<dbReference type="RefSeq" id="WP_004007820.1">
    <property type="nucleotide sequence ID" value="NZ_CP068112.1"/>
</dbReference>
<keyword evidence="2" id="KW-0732">Signal</keyword>
<protein>
    <submittedName>
        <fullName evidence="11 12">D-alanyl-D-alanine carboxypeptidase</fullName>
        <ecNumber evidence="12">3.4.16.4</ecNumber>
    </submittedName>
</protein>
<evidence type="ECO:0000313" key="13">
    <source>
        <dbReference type="Proteomes" id="UP000250245"/>
    </source>
</evidence>
<dbReference type="Proteomes" id="UP000250245">
    <property type="component" value="Unassembled WGS sequence"/>
</dbReference>
<evidence type="ECO:0000256" key="1">
    <source>
        <dbReference type="ARBA" id="ARBA00007164"/>
    </source>
</evidence>
<dbReference type="AlphaFoldDB" id="A0A2X2YFQ7"/>
<keyword evidence="12" id="KW-0645">Protease</keyword>
<dbReference type="InterPro" id="IPR018044">
    <property type="entry name" value="Peptidase_S11"/>
</dbReference>
<reference evidence="12 13" key="1">
    <citation type="submission" date="2018-06" db="EMBL/GenBank/DDBJ databases">
        <authorList>
            <consortium name="Pathogen Informatics"/>
            <person name="Doyle S."/>
        </authorList>
    </citation>
    <scope>NUCLEOTIDE SEQUENCE [LARGE SCALE GENOMIC DNA]</scope>
    <source>
        <strain evidence="12 13">NCTC11820</strain>
    </source>
</reference>
<dbReference type="GO" id="GO:0008800">
    <property type="term" value="F:beta-lactamase activity"/>
    <property type="evidence" value="ECO:0007669"/>
    <property type="project" value="InterPro"/>
</dbReference>
<dbReference type="InterPro" id="IPR012338">
    <property type="entry name" value="Beta-lactam/transpept-like"/>
</dbReference>
<proteinExistence type="inferred from homology"/>
<keyword evidence="5" id="KW-0573">Peptidoglycan synthesis</keyword>
<dbReference type="SUPFAM" id="SSF56601">
    <property type="entry name" value="beta-lactamase/transpeptidase-like"/>
    <property type="match status" value="1"/>
</dbReference>
<dbReference type="GO" id="GO:0030655">
    <property type="term" value="P:beta-lactam antibiotic catabolic process"/>
    <property type="evidence" value="ECO:0007669"/>
    <property type="project" value="InterPro"/>
</dbReference>
<dbReference type="Pfam" id="PF00768">
    <property type="entry name" value="Peptidase_S11"/>
    <property type="match status" value="1"/>
</dbReference>
<evidence type="ECO:0000256" key="9">
    <source>
        <dbReference type="RuleBase" id="RU004016"/>
    </source>
</evidence>
<keyword evidence="12" id="KW-0121">Carboxypeptidase</keyword>
<dbReference type="Gene3D" id="3.40.710.10">
    <property type="entry name" value="DD-peptidase/beta-lactamase superfamily"/>
    <property type="match status" value="1"/>
</dbReference>
<dbReference type="InterPro" id="IPR001967">
    <property type="entry name" value="Peptidase_S11_N"/>
</dbReference>
<evidence type="ECO:0000256" key="8">
    <source>
        <dbReference type="PIRSR" id="PIRSR618044-2"/>
    </source>
</evidence>
<dbReference type="Proteomes" id="UP000553981">
    <property type="component" value="Unassembled WGS sequence"/>
</dbReference>
<reference evidence="11 14" key="2">
    <citation type="submission" date="2020-04" db="EMBL/GenBank/DDBJ databases">
        <title>Antimicrobial susceptibility and clonality of vaginal-derived multi-drug resistant Mobiluncus isolates in China.</title>
        <authorList>
            <person name="Zhang X."/>
        </authorList>
    </citation>
    <scope>NUCLEOTIDE SEQUENCE [LARGE SCALE GENOMIC DNA]</scope>
    <source>
        <strain evidence="11 14">19</strain>
    </source>
</reference>
<evidence type="ECO:0000313" key="11">
    <source>
        <dbReference type="EMBL" id="NMW87990.1"/>
    </source>
</evidence>
<dbReference type="EMBL" id="JABCUI010000006">
    <property type="protein sequence ID" value="NMW87990.1"/>
    <property type="molecule type" value="Genomic_DNA"/>
</dbReference>
<dbReference type="InterPro" id="IPR000871">
    <property type="entry name" value="Beta-lactam_class-A"/>
</dbReference>
<evidence type="ECO:0000256" key="2">
    <source>
        <dbReference type="ARBA" id="ARBA00022729"/>
    </source>
</evidence>
<name>A0A2X2YFQ7_9ACTO</name>
<feature type="active site" evidence="7">
    <location>
        <position position="137"/>
    </location>
</feature>
<keyword evidence="3 12" id="KW-0378">Hydrolase</keyword>
<keyword evidence="4" id="KW-0133">Cell shape</keyword>
<evidence type="ECO:0000256" key="4">
    <source>
        <dbReference type="ARBA" id="ARBA00022960"/>
    </source>
</evidence>
<evidence type="ECO:0000256" key="5">
    <source>
        <dbReference type="ARBA" id="ARBA00022984"/>
    </source>
</evidence>
<dbReference type="PRINTS" id="PR00725">
    <property type="entry name" value="DADACBPTASE1"/>
</dbReference>
<evidence type="ECO:0000256" key="3">
    <source>
        <dbReference type="ARBA" id="ARBA00022801"/>
    </source>
</evidence>
<evidence type="ECO:0000256" key="7">
    <source>
        <dbReference type="PIRSR" id="PIRSR618044-1"/>
    </source>
</evidence>
<evidence type="ECO:0000313" key="14">
    <source>
        <dbReference type="Proteomes" id="UP000553981"/>
    </source>
</evidence>
<dbReference type="PANTHER" id="PTHR35333:SF3">
    <property type="entry name" value="BETA-LACTAMASE-TYPE TRANSPEPTIDASE FOLD CONTAINING PROTEIN"/>
    <property type="match status" value="1"/>
</dbReference>
<comment type="similarity">
    <text evidence="1 9">Belongs to the peptidase S11 family.</text>
</comment>
<dbReference type="GO" id="GO:0009002">
    <property type="term" value="F:serine-type D-Ala-D-Ala carboxypeptidase activity"/>
    <property type="evidence" value="ECO:0007669"/>
    <property type="project" value="UniProtKB-EC"/>
</dbReference>
<dbReference type="EMBL" id="UASJ01000001">
    <property type="protein sequence ID" value="SQB63256.1"/>
    <property type="molecule type" value="Genomic_DNA"/>
</dbReference>
<dbReference type="GO" id="GO:0009252">
    <property type="term" value="P:peptidoglycan biosynthetic process"/>
    <property type="evidence" value="ECO:0007669"/>
    <property type="project" value="UniProtKB-KW"/>
</dbReference>
<accession>A0A2X2YFQ7</accession>
<sequence>MKGRRKKMTAVFAVVVIAIFAWVVATPAGRGVIRVWIYPKPTTVGIDGTPYTGKGYVVIDEASQQRIAAAGENTEITPASLAKLFVAEYALAVADPNDEVSVSREALTKAKPGSSLAGIVPGTYRLQDLLAAMLVPSGNDAAYAVAEFCGGKTHPGTAGTDQRIDLFMTDLAEYLKKQGWSHTRINDPSGYDPRAVSTPSEIAAVSEKLLSRQWIRDIVKSQRYAIAPLSGQHLMMVNTNQMLNPESIYYIPEVAGLKTGSLGKIHNLAILYAKSGHDYLIVSLGSTSKASRYDDLNNLISKIGQ</sequence>
<dbReference type="GO" id="GO:0008360">
    <property type="term" value="P:regulation of cell shape"/>
    <property type="evidence" value="ECO:0007669"/>
    <property type="project" value="UniProtKB-KW"/>
</dbReference>
<organism evidence="12 13">
    <name type="scientific">Mobiluncus curtisii</name>
    <dbReference type="NCBI Taxonomy" id="2051"/>
    <lineage>
        <taxon>Bacteria</taxon>
        <taxon>Bacillati</taxon>
        <taxon>Actinomycetota</taxon>
        <taxon>Actinomycetes</taxon>
        <taxon>Actinomycetales</taxon>
        <taxon>Actinomycetaceae</taxon>
        <taxon>Mobiluncus</taxon>
    </lineage>
</organism>
<feature type="binding site" evidence="8">
    <location>
        <position position="258"/>
    </location>
    <ligand>
        <name>substrate</name>
    </ligand>
</feature>
<keyword evidence="6" id="KW-0961">Cell wall biogenesis/degradation</keyword>
<dbReference type="GO" id="GO:0071555">
    <property type="term" value="P:cell wall organization"/>
    <property type="evidence" value="ECO:0007669"/>
    <property type="project" value="UniProtKB-KW"/>
</dbReference>
<feature type="domain" description="Peptidase S11 D-alanyl-D-alanine carboxypeptidase A N-terminal" evidence="10">
    <location>
        <begin position="53"/>
        <end position="266"/>
    </location>
</feature>
<feature type="active site" description="Proton acceptor" evidence="7">
    <location>
        <position position="83"/>
    </location>
</feature>
<dbReference type="EC" id="3.4.16.4" evidence="12"/>
<dbReference type="PANTHER" id="PTHR35333">
    <property type="entry name" value="BETA-LACTAMASE"/>
    <property type="match status" value="1"/>
</dbReference>
<evidence type="ECO:0000313" key="12">
    <source>
        <dbReference type="EMBL" id="SQB63256.1"/>
    </source>
</evidence>
<evidence type="ECO:0000256" key="6">
    <source>
        <dbReference type="ARBA" id="ARBA00023316"/>
    </source>
</evidence>
<dbReference type="GO" id="GO:0046677">
    <property type="term" value="P:response to antibiotic"/>
    <property type="evidence" value="ECO:0007669"/>
    <property type="project" value="InterPro"/>
</dbReference>
<dbReference type="GO" id="GO:0006508">
    <property type="term" value="P:proteolysis"/>
    <property type="evidence" value="ECO:0007669"/>
    <property type="project" value="InterPro"/>
</dbReference>
<dbReference type="GeneID" id="55564828"/>